<dbReference type="AlphaFoldDB" id="A0A0D2AIT6"/>
<evidence type="ECO:0000313" key="1">
    <source>
        <dbReference type="EMBL" id="KIW24822.1"/>
    </source>
</evidence>
<reference evidence="1 2" key="1">
    <citation type="submission" date="2015-01" db="EMBL/GenBank/DDBJ databases">
        <title>The Genome Sequence of Cladophialophora immunda CBS83496.</title>
        <authorList>
            <consortium name="The Broad Institute Genomics Platform"/>
            <person name="Cuomo C."/>
            <person name="de Hoog S."/>
            <person name="Gorbushina A."/>
            <person name="Stielow B."/>
            <person name="Teixiera M."/>
            <person name="Abouelleil A."/>
            <person name="Chapman S.B."/>
            <person name="Priest M."/>
            <person name="Young S.K."/>
            <person name="Wortman J."/>
            <person name="Nusbaum C."/>
            <person name="Birren B."/>
        </authorList>
    </citation>
    <scope>NUCLEOTIDE SEQUENCE [LARGE SCALE GENOMIC DNA]</scope>
    <source>
        <strain evidence="1 2">CBS 83496</strain>
    </source>
</reference>
<gene>
    <name evidence="1" type="ORF">PV07_10512</name>
</gene>
<name>A0A0D2AIT6_9EURO</name>
<dbReference type="Proteomes" id="UP000054466">
    <property type="component" value="Unassembled WGS sequence"/>
</dbReference>
<accession>A0A0D2AIT6</accession>
<dbReference type="RefSeq" id="XP_016245038.1">
    <property type="nucleotide sequence ID" value="XM_016397847.1"/>
</dbReference>
<dbReference type="HOGENOM" id="CLU_081619_0_0_1"/>
<organism evidence="1 2">
    <name type="scientific">Cladophialophora immunda</name>
    <dbReference type="NCBI Taxonomy" id="569365"/>
    <lineage>
        <taxon>Eukaryota</taxon>
        <taxon>Fungi</taxon>
        <taxon>Dikarya</taxon>
        <taxon>Ascomycota</taxon>
        <taxon>Pezizomycotina</taxon>
        <taxon>Eurotiomycetes</taxon>
        <taxon>Chaetothyriomycetidae</taxon>
        <taxon>Chaetothyriales</taxon>
        <taxon>Herpotrichiellaceae</taxon>
        <taxon>Cladophialophora</taxon>
    </lineage>
</organism>
<proteinExistence type="predicted"/>
<dbReference type="GeneID" id="27349706"/>
<evidence type="ECO:0000313" key="2">
    <source>
        <dbReference type="Proteomes" id="UP000054466"/>
    </source>
</evidence>
<dbReference type="EMBL" id="KN847045">
    <property type="protein sequence ID" value="KIW24822.1"/>
    <property type="molecule type" value="Genomic_DNA"/>
</dbReference>
<protein>
    <submittedName>
        <fullName evidence="1">Uncharacterized protein</fullName>
    </submittedName>
</protein>
<dbReference type="VEuPathDB" id="FungiDB:PV07_10512"/>
<keyword evidence="2" id="KW-1185">Reference proteome</keyword>
<sequence length="179" mass="20871">MDFIYQHFLEPPHQHNLDDLGEVIIKPSLCENTLHTELRHSYQAVYVSTSIALASLKRQRTLYQEWATLQVGPGPNHAIIAKYAKFNASRRVKAEIFYFDNEAMPDWRRKAFFLQSQLDHPCLTQAWLDTETLDAWLKVVRDIVNKWCEESQQLKDRLVVPIEESALGKTMVADESRKQ</sequence>